<dbReference type="RefSeq" id="WP_219506855.1">
    <property type="nucleotide sequence ID" value="NZ_JAHXDN010000007.1"/>
</dbReference>
<accession>A0A9X1G0Q3</accession>
<dbReference type="Proteomes" id="UP001138661">
    <property type="component" value="Unassembled WGS sequence"/>
</dbReference>
<reference evidence="3" key="1">
    <citation type="submission" date="2021-07" db="EMBL/GenBank/DDBJ databases">
        <title>Roseobacter insulae sp. nov., isolated from a tidal flat.</title>
        <authorList>
            <person name="Park S."/>
            <person name="Yoon J.-H."/>
        </authorList>
    </citation>
    <scope>NUCLEOTIDE SEQUENCE</scope>
    <source>
        <strain evidence="3">YSTF-M11</strain>
    </source>
</reference>
<feature type="chain" id="PRO_5040717897" evidence="1">
    <location>
        <begin position="23"/>
        <end position="112"/>
    </location>
</feature>
<evidence type="ECO:0000259" key="2">
    <source>
        <dbReference type="Pfam" id="PF13473"/>
    </source>
</evidence>
<evidence type="ECO:0000313" key="4">
    <source>
        <dbReference type="Proteomes" id="UP001138661"/>
    </source>
</evidence>
<gene>
    <name evidence="3" type="ORF">KX928_21520</name>
</gene>
<keyword evidence="4" id="KW-1185">Reference proteome</keyword>
<keyword evidence="1" id="KW-0732">Signal</keyword>
<protein>
    <submittedName>
        <fullName evidence="3">Cupredoxin domain-containing protein</fullName>
    </submittedName>
</protein>
<proteinExistence type="predicted"/>
<dbReference type="AlphaFoldDB" id="A0A9X1G0Q3"/>
<organism evidence="3 4">
    <name type="scientific">Roseobacter insulae</name>
    <dbReference type="NCBI Taxonomy" id="2859783"/>
    <lineage>
        <taxon>Bacteria</taxon>
        <taxon>Pseudomonadati</taxon>
        <taxon>Pseudomonadota</taxon>
        <taxon>Alphaproteobacteria</taxon>
        <taxon>Rhodobacterales</taxon>
        <taxon>Roseobacteraceae</taxon>
        <taxon>Roseobacter</taxon>
    </lineage>
</organism>
<evidence type="ECO:0000256" key="1">
    <source>
        <dbReference type="SAM" id="SignalP"/>
    </source>
</evidence>
<name>A0A9X1G0Q3_9RHOB</name>
<comment type="caution">
    <text evidence="3">The sequence shown here is derived from an EMBL/GenBank/DDBJ whole genome shotgun (WGS) entry which is preliminary data.</text>
</comment>
<feature type="signal peptide" evidence="1">
    <location>
        <begin position="1"/>
        <end position="22"/>
    </location>
</feature>
<dbReference type="EMBL" id="JAHXDN010000007">
    <property type="protein sequence ID" value="MBW4710378.1"/>
    <property type="molecule type" value="Genomic_DNA"/>
</dbReference>
<dbReference type="InterPro" id="IPR028096">
    <property type="entry name" value="EfeO_Cupredoxin"/>
</dbReference>
<sequence>MFKPAYLVFLVFFGSVSLTADASAEEHIVIILESAYFPERIDVQVGDTVRFVNESGRAHAVSSSEGLWTTDIIAARAETTVNFAPEMAGRFHGWADRLIEGRLDLTRAPLTN</sequence>
<evidence type="ECO:0000313" key="3">
    <source>
        <dbReference type="EMBL" id="MBW4710378.1"/>
    </source>
</evidence>
<feature type="domain" description="EfeO-type cupredoxin-like" evidence="2">
    <location>
        <begin position="8"/>
        <end position="92"/>
    </location>
</feature>
<dbReference type="Pfam" id="PF13473">
    <property type="entry name" value="Cupredoxin_1"/>
    <property type="match status" value="1"/>
</dbReference>